<dbReference type="InterPro" id="IPR050191">
    <property type="entry name" value="ATP-dep_DNA_ligase"/>
</dbReference>
<organism evidence="4 5">
    <name type="scientific">Streptomyces humicola</name>
    <dbReference type="NCBI Taxonomy" id="2953240"/>
    <lineage>
        <taxon>Bacteria</taxon>
        <taxon>Bacillati</taxon>
        <taxon>Actinomycetota</taxon>
        <taxon>Actinomycetes</taxon>
        <taxon>Kitasatosporales</taxon>
        <taxon>Streptomycetaceae</taxon>
        <taxon>Streptomyces</taxon>
    </lineage>
</organism>
<reference evidence="4" key="1">
    <citation type="submission" date="2022-06" db="EMBL/GenBank/DDBJ databases">
        <title>Draft genome sequence of Streptomyces sp. RB6PN25 isolated from peat swamp forest in Thailand.</title>
        <authorList>
            <person name="Duangmal K."/>
            <person name="Klaysubun C."/>
        </authorList>
    </citation>
    <scope>NUCLEOTIDE SEQUENCE</scope>
    <source>
        <strain evidence="4">RB6PN25</strain>
    </source>
</reference>
<dbReference type="GO" id="GO:0016874">
    <property type="term" value="F:ligase activity"/>
    <property type="evidence" value="ECO:0007669"/>
    <property type="project" value="UniProtKB-KW"/>
</dbReference>
<evidence type="ECO:0000313" key="4">
    <source>
        <dbReference type="EMBL" id="MCQ4079317.1"/>
    </source>
</evidence>
<evidence type="ECO:0000256" key="1">
    <source>
        <dbReference type="ARBA" id="ARBA00007572"/>
    </source>
</evidence>
<dbReference type="Pfam" id="PF01068">
    <property type="entry name" value="DNA_ligase_A_M"/>
    <property type="match status" value="1"/>
</dbReference>
<dbReference type="Proteomes" id="UP001057702">
    <property type="component" value="Unassembled WGS sequence"/>
</dbReference>
<accession>A0ABT1PNR0</accession>
<protein>
    <submittedName>
        <fullName evidence="4">ATP-dependent DNA ligase</fullName>
    </submittedName>
</protein>
<keyword evidence="5" id="KW-1185">Reference proteome</keyword>
<dbReference type="InterPro" id="IPR012310">
    <property type="entry name" value="DNA_ligase_ATP-dep_cent"/>
</dbReference>
<gene>
    <name evidence="4" type="ORF">NGB36_01520</name>
</gene>
<evidence type="ECO:0000313" key="5">
    <source>
        <dbReference type="Proteomes" id="UP001057702"/>
    </source>
</evidence>
<evidence type="ECO:0000259" key="3">
    <source>
        <dbReference type="PROSITE" id="PS50160"/>
    </source>
</evidence>
<proteinExistence type="inferred from homology"/>
<dbReference type="EMBL" id="JANFNG010000001">
    <property type="protein sequence ID" value="MCQ4079317.1"/>
    <property type="molecule type" value="Genomic_DNA"/>
</dbReference>
<name>A0ABT1PNR0_9ACTN</name>
<sequence>MEPKWDGWRLVILTGPVRLQTRPGRFITDRFPEIAAAAEAVPAGTVLDGELVVWRNKRLDFVALQSRVVGVGTMLPPASYVAFDLLALRDGDMRQEPYEARRAALVELLAPLGPPLQPTSMTTDPDEAADWYETLSESGIEGLVIKRFGQPYMPDEPGWMKIRHAVPQDAVAMGIIDPQRCPAALVIDYGDGPISATVDPAQARLLAELATPGAEGQLPDGTHYVTLVDPVPVEIRQGGASDARTVVTRVRGDAG</sequence>
<comment type="caution">
    <text evidence="4">The sequence shown here is derived from an EMBL/GenBank/DDBJ whole genome shotgun (WGS) entry which is preliminary data.</text>
</comment>
<dbReference type="PANTHER" id="PTHR45674:SF4">
    <property type="entry name" value="DNA LIGASE 1"/>
    <property type="match status" value="1"/>
</dbReference>
<keyword evidence="2 4" id="KW-0436">Ligase</keyword>
<dbReference type="PANTHER" id="PTHR45674">
    <property type="entry name" value="DNA LIGASE 1/3 FAMILY MEMBER"/>
    <property type="match status" value="1"/>
</dbReference>
<dbReference type="Gene3D" id="3.30.470.30">
    <property type="entry name" value="DNA ligase/mRNA capping enzyme"/>
    <property type="match status" value="1"/>
</dbReference>
<dbReference type="PROSITE" id="PS50160">
    <property type="entry name" value="DNA_LIGASE_A3"/>
    <property type="match status" value="1"/>
</dbReference>
<evidence type="ECO:0000256" key="2">
    <source>
        <dbReference type="ARBA" id="ARBA00022598"/>
    </source>
</evidence>
<dbReference type="SUPFAM" id="SSF56091">
    <property type="entry name" value="DNA ligase/mRNA capping enzyme, catalytic domain"/>
    <property type="match status" value="1"/>
</dbReference>
<comment type="similarity">
    <text evidence="1">Belongs to the ATP-dependent DNA ligase family.</text>
</comment>
<feature type="domain" description="ATP-dependent DNA ligase family profile" evidence="3">
    <location>
        <begin position="80"/>
        <end position="163"/>
    </location>
</feature>